<dbReference type="InterPro" id="IPR023631">
    <property type="entry name" value="Amidase_dom"/>
</dbReference>
<dbReference type="Proteomes" id="UP000305948">
    <property type="component" value="Unassembled WGS sequence"/>
</dbReference>
<dbReference type="PANTHER" id="PTHR46072:SF2">
    <property type="entry name" value="AMIDASE (EUROFUNG)"/>
    <property type="match status" value="1"/>
</dbReference>
<keyword evidence="2" id="KW-0378">Hydrolase</keyword>
<evidence type="ECO:0000313" key="6">
    <source>
        <dbReference type="EMBL" id="TFK57269.1"/>
    </source>
</evidence>
<evidence type="ECO:0000256" key="3">
    <source>
        <dbReference type="PIRSR" id="PIRSR001221-1"/>
    </source>
</evidence>
<dbReference type="PIRSF" id="PIRSF001221">
    <property type="entry name" value="Amidase_fungi"/>
    <property type="match status" value="1"/>
</dbReference>
<dbReference type="PANTHER" id="PTHR46072">
    <property type="entry name" value="AMIDASE-RELATED-RELATED"/>
    <property type="match status" value="1"/>
</dbReference>
<gene>
    <name evidence="6" type="ORF">OE88DRAFT_1650907</name>
</gene>
<evidence type="ECO:0000259" key="5">
    <source>
        <dbReference type="Pfam" id="PF01425"/>
    </source>
</evidence>
<proteinExistence type="inferred from homology"/>
<protein>
    <submittedName>
        <fullName evidence="6">General amidase</fullName>
    </submittedName>
</protein>
<dbReference type="Gene3D" id="3.90.1300.10">
    <property type="entry name" value="Amidase signature (AS) domain"/>
    <property type="match status" value="1"/>
</dbReference>
<feature type="binding site" evidence="4">
    <location>
        <position position="205"/>
    </location>
    <ligand>
        <name>substrate</name>
    </ligand>
</feature>
<name>A0A5C3NH82_9AGAM</name>
<dbReference type="GO" id="GO:0016787">
    <property type="term" value="F:hydrolase activity"/>
    <property type="evidence" value="ECO:0007669"/>
    <property type="project" value="UniProtKB-KW"/>
</dbReference>
<feature type="active site" description="Acyl-ester intermediate" evidence="3">
    <location>
        <position position="229"/>
    </location>
</feature>
<dbReference type="EMBL" id="ML213503">
    <property type="protein sequence ID" value="TFK57269.1"/>
    <property type="molecule type" value="Genomic_DNA"/>
</dbReference>
<dbReference type="InterPro" id="IPR036928">
    <property type="entry name" value="AS_sf"/>
</dbReference>
<comment type="similarity">
    <text evidence="1">Belongs to the amidase family.</text>
</comment>
<evidence type="ECO:0000256" key="4">
    <source>
        <dbReference type="PIRSR" id="PIRSR001221-2"/>
    </source>
</evidence>
<feature type="binding site" evidence="4">
    <location>
        <begin position="226"/>
        <end position="229"/>
    </location>
    <ligand>
        <name>substrate</name>
    </ligand>
</feature>
<dbReference type="OrthoDB" id="6428749at2759"/>
<dbReference type="STRING" id="5364.A0A5C3NH82"/>
<sequence>MSTTRWQELAKVKRDQLQAAIPKEWIVSPRSESNVLRVPRECGVLTSTELEITEESDVSVLLRNVAGKKWTSVEVTRAFCKRAAIAHQMTNCLTDAFFDAALTRAAELDEHLQRNGKVVGPLHGLPVSLKDQYKVKGLGTSMGYASWIGDIAEDDAAMVQILRESGAILYVRTNVPQTLMWTETHNNVYGRTVNPHNRALTPGGSSGGEGALIAMHGSVLGLGTDVGGSSRVPAHFCGVYGFKPSYHRLPFFGAVNSLDGQESIATAVGPMSTSMSGLQILTKTVLESKPWHKDPQTIRMPWNNDAYALAEHGGGKGLCFGIMWTDGTLSPHPPVVRALEITKKAVEAAGHKVIEWTPYKHAELANITRAIWAADGGADYQAALATSGEPLINSMKLDADPNEVVAHRKPRDPLTAYDLWQLHKQKRQLRKEYMDLWLATASQTGTGRPIDALICPAAPYAAVPHGQTRSAVYTMVWNALDYPALVLPVTEVDPSVDIVKTQERLFGPQDESLYKMYDPEIFKGAPVGVQLVTQSQEEEALLAMGQIVDDSLKNGGSVVTGPRL</sequence>
<evidence type="ECO:0000256" key="2">
    <source>
        <dbReference type="ARBA" id="ARBA00022801"/>
    </source>
</evidence>
<reference evidence="6 7" key="1">
    <citation type="journal article" date="2019" name="Nat. Ecol. Evol.">
        <title>Megaphylogeny resolves global patterns of mushroom evolution.</title>
        <authorList>
            <person name="Varga T."/>
            <person name="Krizsan K."/>
            <person name="Foldi C."/>
            <person name="Dima B."/>
            <person name="Sanchez-Garcia M."/>
            <person name="Sanchez-Ramirez S."/>
            <person name="Szollosi G.J."/>
            <person name="Szarkandi J.G."/>
            <person name="Papp V."/>
            <person name="Albert L."/>
            <person name="Andreopoulos W."/>
            <person name="Angelini C."/>
            <person name="Antonin V."/>
            <person name="Barry K.W."/>
            <person name="Bougher N.L."/>
            <person name="Buchanan P."/>
            <person name="Buyck B."/>
            <person name="Bense V."/>
            <person name="Catcheside P."/>
            <person name="Chovatia M."/>
            <person name="Cooper J."/>
            <person name="Damon W."/>
            <person name="Desjardin D."/>
            <person name="Finy P."/>
            <person name="Geml J."/>
            <person name="Haridas S."/>
            <person name="Hughes K."/>
            <person name="Justo A."/>
            <person name="Karasinski D."/>
            <person name="Kautmanova I."/>
            <person name="Kiss B."/>
            <person name="Kocsube S."/>
            <person name="Kotiranta H."/>
            <person name="LaButti K.M."/>
            <person name="Lechner B.E."/>
            <person name="Liimatainen K."/>
            <person name="Lipzen A."/>
            <person name="Lukacs Z."/>
            <person name="Mihaltcheva S."/>
            <person name="Morgado L.N."/>
            <person name="Niskanen T."/>
            <person name="Noordeloos M.E."/>
            <person name="Ohm R.A."/>
            <person name="Ortiz-Santana B."/>
            <person name="Ovrebo C."/>
            <person name="Racz N."/>
            <person name="Riley R."/>
            <person name="Savchenko A."/>
            <person name="Shiryaev A."/>
            <person name="Soop K."/>
            <person name="Spirin V."/>
            <person name="Szebenyi C."/>
            <person name="Tomsovsky M."/>
            <person name="Tulloss R.E."/>
            <person name="Uehling J."/>
            <person name="Grigoriev I.V."/>
            <person name="Vagvolgyi C."/>
            <person name="Papp T."/>
            <person name="Martin F.M."/>
            <person name="Miettinen O."/>
            <person name="Hibbett D.S."/>
            <person name="Nagy L.G."/>
        </authorList>
    </citation>
    <scope>NUCLEOTIDE SEQUENCE [LARGE SCALE GENOMIC DNA]</scope>
    <source>
        <strain evidence="6 7">OMC1185</strain>
    </source>
</reference>
<feature type="domain" description="Amidase" evidence="5">
    <location>
        <begin position="74"/>
        <end position="542"/>
    </location>
</feature>
<organism evidence="6 7">
    <name type="scientific">Heliocybe sulcata</name>
    <dbReference type="NCBI Taxonomy" id="5364"/>
    <lineage>
        <taxon>Eukaryota</taxon>
        <taxon>Fungi</taxon>
        <taxon>Dikarya</taxon>
        <taxon>Basidiomycota</taxon>
        <taxon>Agaricomycotina</taxon>
        <taxon>Agaricomycetes</taxon>
        <taxon>Gloeophyllales</taxon>
        <taxon>Gloeophyllaceae</taxon>
        <taxon>Heliocybe</taxon>
    </lineage>
</organism>
<accession>A0A5C3NH82</accession>
<evidence type="ECO:0000256" key="1">
    <source>
        <dbReference type="ARBA" id="ARBA00009199"/>
    </source>
</evidence>
<feature type="active site" description="Charge relay system" evidence="3">
    <location>
        <position position="130"/>
    </location>
</feature>
<feature type="active site" description="Charge relay system" evidence="3">
    <location>
        <position position="205"/>
    </location>
</feature>
<dbReference type="Pfam" id="PF01425">
    <property type="entry name" value="Amidase"/>
    <property type="match status" value="1"/>
</dbReference>
<evidence type="ECO:0000313" key="7">
    <source>
        <dbReference type="Proteomes" id="UP000305948"/>
    </source>
</evidence>
<keyword evidence="7" id="KW-1185">Reference proteome</keyword>
<dbReference type="SUPFAM" id="SSF75304">
    <property type="entry name" value="Amidase signature (AS) enzymes"/>
    <property type="match status" value="1"/>
</dbReference>
<feature type="binding site" evidence="4">
    <location>
        <position position="179"/>
    </location>
    <ligand>
        <name>substrate</name>
    </ligand>
</feature>
<dbReference type="AlphaFoldDB" id="A0A5C3NH82"/>